<reference evidence="2 3" key="1">
    <citation type="submission" date="2019-11" db="EMBL/GenBank/DDBJ databases">
        <title>Type strains purchased from KCTC, JCM and DSMZ.</title>
        <authorList>
            <person name="Lu H."/>
        </authorList>
    </citation>
    <scope>NUCLEOTIDE SEQUENCE [LARGE SCALE GENOMIC DNA]</scope>
    <source>
        <strain evidence="2 3">JCM 31587</strain>
    </source>
</reference>
<keyword evidence="1" id="KW-0732">Signal</keyword>
<dbReference type="RefSeq" id="WP_155453646.1">
    <property type="nucleotide sequence ID" value="NZ_WNKX01000005.1"/>
</dbReference>
<accession>A0A6L6QGB3</accession>
<dbReference type="OrthoDB" id="8703681at2"/>
<organism evidence="2 3">
    <name type="scientific">Massilia eburnea</name>
    <dbReference type="NCBI Taxonomy" id="1776165"/>
    <lineage>
        <taxon>Bacteria</taxon>
        <taxon>Pseudomonadati</taxon>
        <taxon>Pseudomonadota</taxon>
        <taxon>Betaproteobacteria</taxon>
        <taxon>Burkholderiales</taxon>
        <taxon>Oxalobacteraceae</taxon>
        <taxon>Telluria group</taxon>
        <taxon>Massilia</taxon>
    </lineage>
</organism>
<comment type="caution">
    <text evidence="2">The sequence shown here is derived from an EMBL/GenBank/DDBJ whole genome shotgun (WGS) entry which is preliminary data.</text>
</comment>
<name>A0A6L6QGB3_9BURK</name>
<dbReference type="PROSITE" id="PS51257">
    <property type="entry name" value="PROKAR_LIPOPROTEIN"/>
    <property type="match status" value="1"/>
</dbReference>
<dbReference type="Proteomes" id="UP000472320">
    <property type="component" value="Unassembled WGS sequence"/>
</dbReference>
<gene>
    <name evidence="2" type="ORF">GM658_08870</name>
</gene>
<dbReference type="EMBL" id="WNKX01000005">
    <property type="protein sequence ID" value="MTW10716.1"/>
    <property type="molecule type" value="Genomic_DNA"/>
</dbReference>
<keyword evidence="3" id="KW-1185">Reference proteome</keyword>
<evidence type="ECO:0000313" key="2">
    <source>
        <dbReference type="EMBL" id="MTW10716.1"/>
    </source>
</evidence>
<evidence type="ECO:0000256" key="1">
    <source>
        <dbReference type="SAM" id="SignalP"/>
    </source>
</evidence>
<feature type="chain" id="PRO_5027121558" description="DUF4189 domain-containing protein" evidence="1">
    <location>
        <begin position="20"/>
        <end position="123"/>
    </location>
</feature>
<sequence>MKRFSLLLACLLAGACGHAASGSKTLAELRALGSVADCSSDQQCKTVPVGAKSCGGPESYMAYSTAKVSPDKANALAERYRKEREAENKASGLASDCRFLMDPGAQCRAGTCQLGGSNGALAQ</sequence>
<evidence type="ECO:0000313" key="3">
    <source>
        <dbReference type="Proteomes" id="UP000472320"/>
    </source>
</evidence>
<protein>
    <recommendedName>
        <fullName evidence="4">DUF4189 domain-containing protein</fullName>
    </recommendedName>
</protein>
<dbReference type="AlphaFoldDB" id="A0A6L6QGB3"/>
<proteinExistence type="predicted"/>
<feature type="signal peptide" evidence="1">
    <location>
        <begin position="1"/>
        <end position="19"/>
    </location>
</feature>
<evidence type="ECO:0008006" key="4">
    <source>
        <dbReference type="Google" id="ProtNLM"/>
    </source>
</evidence>